<name>A0A364N5S5_STELY</name>
<feature type="compositionally biased region" description="Pro residues" evidence="12">
    <location>
        <begin position="886"/>
        <end position="901"/>
    </location>
</feature>
<feature type="compositionally biased region" description="Polar residues" evidence="12">
    <location>
        <begin position="709"/>
        <end position="719"/>
    </location>
</feature>
<dbReference type="GO" id="GO:0005524">
    <property type="term" value="F:ATP binding"/>
    <property type="evidence" value="ECO:0007669"/>
    <property type="project" value="UniProtKB-KW"/>
</dbReference>
<feature type="domain" description="Protein kinase" evidence="13">
    <location>
        <begin position="1114"/>
        <end position="1410"/>
    </location>
</feature>
<feature type="domain" description="OBG-type G" evidence="14">
    <location>
        <begin position="1643"/>
        <end position="1839"/>
    </location>
</feature>
<keyword evidence="4" id="KW-0808">Transferase</keyword>
<keyword evidence="16" id="KW-1185">Reference proteome</keyword>
<dbReference type="InterPro" id="IPR008271">
    <property type="entry name" value="Ser/Thr_kinase_AS"/>
</dbReference>
<feature type="compositionally biased region" description="Low complexity" evidence="12">
    <location>
        <begin position="1"/>
        <end position="34"/>
    </location>
</feature>
<dbReference type="InterPro" id="IPR012675">
    <property type="entry name" value="Beta-grasp_dom_sf"/>
</dbReference>
<evidence type="ECO:0000256" key="9">
    <source>
        <dbReference type="ARBA" id="ARBA00049003"/>
    </source>
</evidence>
<keyword evidence="6 15" id="KW-0418">Kinase</keyword>
<dbReference type="GO" id="GO:0005525">
    <property type="term" value="F:GTP binding"/>
    <property type="evidence" value="ECO:0007669"/>
    <property type="project" value="UniProtKB-KW"/>
</dbReference>
<sequence length="2008" mass="218064">MSLQPRTTTRTMTSTNVPERSGSTVSDDSSGSSGTKKHCTGGAGAFCRGHDDDGDDNDDDDANHPVSAEDRVRKFQKTGEQGSRLRKTSASNAITSARPLPAINNNVAGRGRAKAPLGPRERPQDFSKLRMTSGASAASADGRCFLPTPASEAATRSAPSNPRFSFSKQLQPEPAQEEAADSAASYDFLPSVNFDDFANSLAYEPTLSDFPAPGTFKANNVPADDTLTHNAMPTFTGTPTETRPARSSSFARRYSTSAARKASGGMAASGSDTPTMPQPPSNMAIRTRRQSQFPSQAPPNPAARAPRKSVGPGMMPASSVERDLDMTRMANDNTMPQFGPAPSLNKGNRRETLSANLNNNASGVPKLPNPSRTAKAKSLQPPSRQQSGHLTVSSMTPDPSLMPQNNARSPGRSPAAQRSYTPSSSASKRQSTAPHISGLGARTISPTDARRLRRLSINPSQPPGCPVGPPTPQGDASFDERAFSQSPAMLGGNMTPSSARATPEQKRKSYASGVSLSSNSSLNSLKVGPPSSIPLRANPAPSSSRLPAPKPRNAQSSNGGEQEEVPPVPAIPKAFESPKDPERTSFGFPTQPPKAGASQPASQEPAATPEAQSAEPRPNDTLDGGFANRSSGSIRHRRGLTVGNGPEPEKTTPTVQQSSKKNLQPIRLPPLNLLPLGTPFNNRISSFPAPSDEPDERSVTPPPKRAANKTPSTPMTASKANFFSRNNNSNNNQDEYHRHLRSSSSAFNLRTTESPLDAHPNIGTIPIPTLNPTRQATTPFASNSLPKGSGEFARLQPRRSGDYKSPTKDVEMQSMVAGPRPLQKKDTSDSAQTSTSTEPETPSSGSSLRRKLSLSGWRRASSKAATHQSQNPAIRQPGPKAEEPRPQPQPPKHSGMPPPKLPASATCSGATDASPTPATNRTRPSLDFGRRKAPNTTVASDTEAEKANARKPAANAGTRAVSGQTEKAATQATQKSSSILTPMQRMLGTKSSSNMLKSRNLDPNLDRDDMLADEEMKKLASKRKDFEHAARDVDELRKRATAKERVTPSDAVRMANLNIFERGEIIDYKEVYFCGTKNAKKHVGDLNAQTANFGYDDDRGDYNIVLGDHLAYRYEVVDVLGKGSFGQVVRCVDHKTGGLEAIKIIRNKKRFHQQALVEVNILQKLREWDPDNKHSMINFTQSFYFRGHLCISTELLGMNLYEFIKAHEFKGFSLRLIRRFCKQMLASLTLLKVQKVIHCDLKPENILLAHPLHSEIKVIDFGSSCFETEKVYTYIQSRFYRSPEVILGMSYGLPIDMWSLGCILAELLTGYPIFPGENEQEQLACIMEIFGPPEKHLIEKSSRKKLFFDSLGKPRVTVSSKGRRRRPSSKTLQQALKCDDEAFLDFISRCLRWDPERRLKPDEAMQHEFITGVRKAPQQRRPFNAPSSVSSPAKRAPAPQATQPRTRPLPEPPVTSFRNGTAASAQRDISNSSSPVKAPGPQRRHSTVQGLAPGAAGTKRTANGAPLNANSGSGLPRAAQRSVSGKPDLASAAAIASLRVIDKPRREFDDSDFRTTILTPQLPLVDTRSFFLFRVFIMPRDPLIGLVGKPSSGKSTTLNRFTTIDPQRAIGYLQISCPCARLNVSDRCKPNYGACVEGRRSVPIELLDVAGLVPGAHMGKGLGNRFLDDLRHADALVHVVDVSGTTDAEGKATRGYDPSQDIVWLRSEIVRWIQGNLMEKWGSIKRRHIAVKATAVETLQNQFSGYGSTSNVVARCLDRLALKEPLQDWSNETIEHVVNAFTDEKFPTVIALNKIDHPDADKNIAKIAKMQDPKSIVLCSAISEVFLRKLAKQGFVNYIEGSEFVDTREDLIEQGDPEGGGLKELDEKLKTRIENLKDMVLYRFGSTGVVQVLSRAAELLGLVPVFPVRNIHAYTSGAASSTAVFRDCVLVKKGSTVGDVYRKVMGDAPMAYVETEGGRRVAEDDVVAVGKNDSRRSSTPISKTASSPRDFKTMCLVPTSPREGFAVH</sequence>
<dbReference type="InterPro" id="IPR042521">
    <property type="entry name" value="DYRK"/>
</dbReference>
<keyword evidence="7" id="KW-0067">ATP-binding</keyword>
<feature type="compositionally biased region" description="Polar residues" evidence="12">
    <location>
        <begin position="416"/>
        <end position="434"/>
    </location>
</feature>
<dbReference type="EC" id="2.7.12.1" evidence="2"/>
<dbReference type="Proteomes" id="UP000249619">
    <property type="component" value="Unassembled WGS sequence"/>
</dbReference>
<dbReference type="Gene3D" id="3.40.50.300">
    <property type="entry name" value="P-loop containing nucleotide triphosphate hydrolases"/>
    <property type="match status" value="1"/>
</dbReference>
<evidence type="ECO:0000256" key="11">
    <source>
        <dbReference type="ARBA" id="ARBA00051680"/>
    </source>
</evidence>
<evidence type="ECO:0000313" key="15">
    <source>
        <dbReference type="EMBL" id="RAR12685.1"/>
    </source>
</evidence>
<reference evidence="16" key="1">
    <citation type="submission" date="2018-05" db="EMBL/GenBank/DDBJ databases">
        <title>Draft genome sequence of Stemphylium lycopersici strain CIDEFI 213.</title>
        <authorList>
            <person name="Medina R."/>
            <person name="Franco M.E.E."/>
            <person name="Lucentini C.G."/>
            <person name="Saparrat M.C.N."/>
            <person name="Balatti P.A."/>
        </authorList>
    </citation>
    <scope>NUCLEOTIDE SEQUENCE [LARGE SCALE GENOMIC DNA]</scope>
    <source>
        <strain evidence="16">CIDEFI 213</strain>
    </source>
</reference>
<dbReference type="PROSITE" id="PS00108">
    <property type="entry name" value="PROTEIN_KINASE_ST"/>
    <property type="match status" value="1"/>
</dbReference>
<feature type="compositionally biased region" description="Pro residues" evidence="12">
    <location>
        <begin position="460"/>
        <end position="472"/>
    </location>
</feature>
<feature type="compositionally biased region" description="Polar residues" evidence="12">
    <location>
        <begin position="905"/>
        <end position="923"/>
    </location>
</feature>
<feature type="compositionally biased region" description="Low complexity" evidence="12">
    <location>
        <begin position="515"/>
        <end position="525"/>
    </location>
</feature>
<gene>
    <name evidence="15" type="ORF">DDE83_003952</name>
</gene>
<comment type="catalytic activity">
    <reaction evidence="11">
        <text>L-tyrosyl-[protein] + ATP = O-phospho-L-tyrosyl-[protein] + ADP + H(+)</text>
        <dbReference type="Rhea" id="RHEA:10596"/>
        <dbReference type="Rhea" id="RHEA-COMP:10136"/>
        <dbReference type="Rhea" id="RHEA-COMP:20101"/>
        <dbReference type="ChEBI" id="CHEBI:15378"/>
        <dbReference type="ChEBI" id="CHEBI:30616"/>
        <dbReference type="ChEBI" id="CHEBI:46858"/>
        <dbReference type="ChEBI" id="CHEBI:61978"/>
        <dbReference type="ChEBI" id="CHEBI:456216"/>
        <dbReference type="EC" id="2.7.12.1"/>
    </reaction>
</comment>
<dbReference type="PROSITE" id="PS51710">
    <property type="entry name" value="G_OBG"/>
    <property type="match status" value="1"/>
</dbReference>
<evidence type="ECO:0000256" key="8">
    <source>
        <dbReference type="ARBA" id="ARBA00023134"/>
    </source>
</evidence>
<dbReference type="OrthoDB" id="9332038at2759"/>
<dbReference type="InterPro" id="IPR027417">
    <property type="entry name" value="P-loop_NTPase"/>
</dbReference>
<evidence type="ECO:0000256" key="7">
    <source>
        <dbReference type="ARBA" id="ARBA00022840"/>
    </source>
</evidence>
<keyword evidence="3" id="KW-0723">Serine/threonine-protein kinase</keyword>
<dbReference type="InterPro" id="IPR031167">
    <property type="entry name" value="G_OBG"/>
</dbReference>
<evidence type="ECO:0000313" key="16">
    <source>
        <dbReference type="Proteomes" id="UP000249619"/>
    </source>
</evidence>
<evidence type="ECO:0000259" key="13">
    <source>
        <dbReference type="PROSITE" id="PS50011"/>
    </source>
</evidence>
<comment type="catalytic activity">
    <reaction evidence="9">
        <text>L-seryl-[protein] + ATP = O-phospho-L-seryl-[protein] + ADP + H(+)</text>
        <dbReference type="Rhea" id="RHEA:17989"/>
        <dbReference type="Rhea" id="RHEA-COMP:9863"/>
        <dbReference type="Rhea" id="RHEA-COMP:11604"/>
        <dbReference type="ChEBI" id="CHEBI:15378"/>
        <dbReference type="ChEBI" id="CHEBI:29999"/>
        <dbReference type="ChEBI" id="CHEBI:30616"/>
        <dbReference type="ChEBI" id="CHEBI:83421"/>
        <dbReference type="ChEBI" id="CHEBI:456216"/>
        <dbReference type="EC" id="2.7.12.1"/>
    </reaction>
</comment>
<dbReference type="GO" id="GO:0004674">
    <property type="term" value="F:protein serine/threonine kinase activity"/>
    <property type="evidence" value="ECO:0007669"/>
    <property type="project" value="UniProtKB-KW"/>
</dbReference>
<dbReference type="Pfam" id="PF08438">
    <property type="entry name" value="YGR210-like_G4"/>
    <property type="match status" value="1"/>
</dbReference>
<feature type="compositionally biased region" description="Polar residues" evidence="12">
    <location>
        <begin position="961"/>
        <end position="977"/>
    </location>
</feature>
<evidence type="ECO:0000256" key="3">
    <source>
        <dbReference type="ARBA" id="ARBA00022527"/>
    </source>
</evidence>
<dbReference type="PANTHER" id="PTHR24058:SF22">
    <property type="entry name" value="DUAL SPECIFICITY TYROSINE-PHOSPHORYLATION-REGULATED KINASE 4"/>
    <property type="match status" value="1"/>
</dbReference>
<dbReference type="EMBL" id="QGDH01000047">
    <property type="protein sequence ID" value="RAR12685.1"/>
    <property type="molecule type" value="Genomic_DNA"/>
</dbReference>
<feature type="compositionally biased region" description="Acidic residues" evidence="12">
    <location>
        <begin position="52"/>
        <end position="61"/>
    </location>
</feature>
<dbReference type="FunFam" id="1.10.510.10:FF:000112">
    <property type="entry name" value="Putative dual specificity tyrosine-phosphorylation-regulated kinase 2"/>
    <property type="match status" value="1"/>
</dbReference>
<dbReference type="InterPro" id="IPR013646">
    <property type="entry name" value="YGR210-like_G4"/>
</dbReference>
<feature type="compositionally biased region" description="Polar residues" evidence="12">
    <location>
        <begin position="770"/>
        <end position="786"/>
    </location>
</feature>
<evidence type="ECO:0000256" key="5">
    <source>
        <dbReference type="ARBA" id="ARBA00022741"/>
    </source>
</evidence>
<dbReference type="GO" id="GO:0004712">
    <property type="term" value="F:protein serine/threonine/tyrosine kinase activity"/>
    <property type="evidence" value="ECO:0007669"/>
    <property type="project" value="UniProtKB-EC"/>
</dbReference>
<feature type="compositionally biased region" description="Polar residues" evidence="12">
    <location>
        <begin position="863"/>
        <end position="873"/>
    </location>
</feature>
<accession>A0A364N5S5</accession>
<dbReference type="FunFam" id="1.10.8.470:FF:000001">
    <property type="entry name" value="GTP-binding protein homolog"/>
    <property type="match status" value="1"/>
</dbReference>
<feature type="compositionally biased region" description="Polar residues" evidence="12">
    <location>
        <begin position="651"/>
        <end position="661"/>
    </location>
</feature>
<comment type="caution">
    <text evidence="15">The sequence shown here is derived from an EMBL/GenBank/DDBJ whole genome shotgun (WGS) entry which is preliminary data.</text>
</comment>
<dbReference type="GO" id="GO:0005856">
    <property type="term" value="C:cytoskeleton"/>
    <property type="evidence" value="ECO:0007669"/>
    <property type="project" value="TreeGrafter"/>
</dbReference>
<feature type="compositionally biased region" description="Basic and acidic residues" evidence="12">
    <location>
        <begin position="799"/>
        <end position="811"/>
    </location>
</feature>
<dbReference type="InterPro" id="IPR000719">
    <property type="entry name" value="Prot_kinase_dom"/>
</dbReference>
<feature type="compositionally biased region" description="Polar residues" evidence="12">
    <location>
        <begin position="742"/>
        <end position="754"/>
    </location>
</feature>
<dbReference type="PANTHER" id="PTHR24058">
    <property type="entry name" value="DUAL SPECIFICITY PROTEIN KINASE"/>
    <property type="match status" value="1"/>
</dbReference>
<dbReference type="Gene3D" id="1.10.8.470">
    <property type="match status" value="1"/>
</dbReference>
<feature type="region of interest" description="Disordered" evidence="12">
    <location>
        <begin position="1412"/>
        <end position="1526"/>
    </location>
</feature>
<evidence type="ECO:0000259" key="14">
    <source>
        <dbReference type="PROSITE" id="PS51710"/>
    </source>
</evidence>
<organism evidence="15 16">
    <name type="scientific">Stemphylium lycopersici</name>
    <name type="common">Tomato gray leaf spot disease fungus</name>
    <name type="synonym">Thyrospora lycopersici</name>
    <dbReference type="NCBI Taxonomy" id="183478"/>
    <lineage>
        <taxon>Eukaryota</taxon>
        <taxon>Fungi</taxon>
        <taxon>Dikarya</taxon>
        <taxon>Ascomycota</taxon>
        <taxon>Pezizomycotina</taxon>
        <taxon>Dothideomycetes</taxon>
        <taxon>Pleosporomycetidae</taxon>
        <taxon>Pleosporales</taxon>
        <taxon>Pleosporineae</taxon>
        <taxon>Pleosporaceae</taxon>
        <taxon>Stemphylium</taxon>
    </lineage>
</organism>
<dbReference type="InterPro" id="IPR050494">
    <property type="entry name" value="Ser_Thr_dual-spec_kinase"/>
</dbReference>
<proteinExistence type="inferred from homology"/>
<keyword evidence="8" id="KW-0342">GTP-binding</keyword>
<feature type="region of interest" description="Disordered" evidence="12">
    <location>
        <begin position="1"/>
        <end position="125"/>
    </location>
</feature>
<feature type="region of interest" description="Disordered" evidence="12">
    <location>
        <begin position="221"/>
        <end position="318"/>
    </location>
</feature>
<dbReference type="CDD" id="cd04938">
    <property type="entry name" value="TGS_Obg"/>
    <property type="match status" value="1"/>
</dbReference>
<dbReference type="Pfam" id="PF00069">
    <property type="entry name" value="Pkinase"/>
    <property type="match status" value="1"/>
</dbReference>
<feature type="compositionally biased region" description="Polar residues" evidence="12">
    <location>
        <begin position="228"/>
        <end position="258"/>
    </location>
</feature>
<dbReference type="Gene3D" id="3.30.200.20">
    <property type="entry name" value="Phosphorylase Kinase, domain 1"/>
    <property type="match status" value="1"/>
</dbReference>
<dbReference type="CDD" id="cd14210">
    <property type="entry name" value="PKc_DYRK"/>
    <property type="match status" value="1"/>
</dbReference>
<dbReference type="Gene3D" id="3.10.20.30">
    <property type="match status" value="1"/>
</dbReference>
<dbReference type="InterPro" id="IPR011009">
    <property type="entry name" value="Kinase-like_dom_sf"/>
</dbReference>
<feature type="compositionally biased region" description="Polar residues" evidence="12">
    <location>
        <begin position="1456"/>
        <end position="1475"/>
    </location>
</feature>
<dbReference type="CDD" id="cd01899">
    <property type="entry name" value="Ygr210"/>
    <property type="match status" value="1"/>
</dbReference>
<dbReference type="PROSITE" id="PS50011">
    <property type="entry name" value="PROTEIN_KINASE_DOM"/>
    <property type="match status" value="1"/>
</dbReference>
<feature type="compositionally biased region" description="Polar residues" evidence="12">
    <location>
        <begin position="157"/>
        <end position="170"/>
    </location>
</feature>
<evidence type="ECO:0000256" key="1">
    <source>
        <dbReference type="ARBA" id="ARBA00008867"/>
    </source>
</evidence>
<dbReference type="PRINTS" id="PR00326">
    <property type="entry name" value="GTP1OBG"/>
</dbReference>
<dbReference type="SMART" id="SM00220">
    <property type="entry name" value="S_TKc"/>
    <property type="match status" value="1"/>
</dbReference>
<dbReference type="Pfam" id="PF01926">
    <property type="entry name" value="MMR_HSR1"/>
    <property type="match status" value="1"/>
</dbReference>
<keyword evidence="5" id="KW-0547">Nucleotide-binding</keyword>
<feature type="region of interest" description="Disordered" evidence="12">
    <location>
        <begin position="356"/>
        <end position="977"/>
    </location>
</feature>
<dbReference type="GO" id="GO:0005737">
    <property type="term" value="C:cytoplasm"/>
    <property type="evidence" value="ECO:0007669"/>
    <property type="project" value="TreeGrafter"/>
</dbReference>
<protein>
    <recommendedName>
        <fullName evidence="2">dual-specificity kinase</fullName>
        <ecNumber evidence="2">2.7.12.1</ecNumber>
    </recommendedName>
</protein>
<feature type="compositionally biased region" description="Polar residues" evidence="12">
    <location>
        <begin position="380"/>
        <end position="408"/>
    </location>
</feature>
<feature type="compositionally biased region" description="Low complexity" evidence="12">
    <location>
        <begin position="662"/>
        <end position="682"/>
    </location>
</feature>
<dbReference type="SUPFAM" id="SSF52540">
    <property type="entry name" value="P-loop containing nucleoside triphosphate hydrolases"/>
    <property type="match status" value="1"/>
</dbReference>
<feature type="compositionally biased region" description="Low complexity" evidence="12">
    <location>
        <begin position="721"/>
        <end position="732"/>
    </location>
</feature>
<dbReference type="Gene3D" id="3.30.10.30">
    <property type="entry name" value="DYRK"/>
    <property type="match status" value="1"/>
</dbReference>
<evidence type="ECO:0000256" key="10">
    <source>
        <dbReference type="ARBA" id="ARBA00049308"/>
    </source>
</evidence>
<dbReference type="Gene3D" id="1.10.510.10">
    <property type="entry name" value="Transferase(Phosphotransferase) domain 1"/>
    <property type="match status" value="1"/>
</dbReference>
<dbReference type="STRING" id="183478.A0A364N5S5"/>
<feature type="region of interest" description="Disordered" evidence="12">
    <location>
        <begin position="150"/>
        <end position="182"/>
    </location>
</feature>
<comment type="similarity">
    <text evidence="1">Belongs to the protein kinase superfamily. CMGC Ser/Thr protein kinase family. MNB/DYRK subfamily.</text>
</comment>
<comment type="catalytic activity">
    <reaction evidence="10">
        <text>L-threonyl-[protein] + ATP = O-phospho-L-threonyl-[protein] + ADP + H(+)</text>
        <dbReference type="Rhea" id="RHEA:46608"/>
        <dbReference type="Rhea" id="RHEA-COMP:11060"/>
        <dbReference type="Rhea" id="RHEA-COMP:11605"/>
        <dbReference type="ChEBI" id="CHEBI:15378"/>
        <dbReference type="ChEBI" id="CHEBI:30013"/>
        <dbReference type="ChEBI" id="CHEBI:30616"/>
        <dbReference type="ChEBI" id="CHEBI:61977"/>
        <dbReference type="ChEBI" id="CHEBI:456216"/>
        <dbReference type="EC" id="2.7.12.1"/>
    </reaction>
</comment>
<feature type="compositionally biased region" description="Low complexity" evidence="12">
    <location>
        <begin position="829"/>
        <end position="859"/>
    </location>
</feature>
<evidence type="ECO:0000256" key="6">
    <source>
        <dbReference type="ARBA" id="ARBA00022777"/>
    </source>
</evidence>
<dbReference type="InterPro" id="IPR006073">
    <property type="entry name" value="GTP-bd"/>
</dbReference>
<evidence type="ECO:0000256" key="4">
    <source>
        <dbReference type="ARBA" id="ARBA00022679"/>
    </source>
</evidence>
<feature type="region of interest" description="Disordered" evidence="12">
    <location>
        <begin position="330"/>
        <end position="349"/>
    </location>
</feature>
<evidence type="ECO:0000256" key="12">
    <source>
        <dbReference type="SAM" id="MobiDB-lite"/>
    </source>
</evidence>
<dbReference type="SUPFAM" id="SSF56112">
    <property type="entry name" value="Protein kinase-like (PK-like)"/>
    <property type="match status" value="1"/>
</dbReference>
<evidence type="ECO:0000256" key="2">
    <source>
        <dbReference type="ARBA" id="ARBA00013203"/>
    </source>
</evidence>